<dbReference type="Pfam" id="PF01513">
    <property type="entry name" value="NAD_kinase"/>
    <property type="match status" value="1"/>
</dbReference>
<dbReference type="InterPro" id="IPR016064">
    <property type="entry name" value="NAD/diacylglycerol_kinase_sf"/>
</dbReference>
<comment type="function">
    <text evidence="6">Involved in the regulation of the intracellular balance of NAD and NADP, and is a key enzyme in the biosynthesis of NADP. Catalyzes specifically the phosphorylation on 2'-hydroxyl of the adenosine moiety of NAD to yield NADP.</text>
</comment>
<feature type="active site" description="Proton acceptor" evidence="6">
    <location>
        <position position="75"/>
    </location>
</feature>
<keyword evidence="2 6" id="KW-0418">Kinase</keyword>
<comment type="cofactor">
    <cofactor evidence="6">
        <name>a divalent metal cation</name>
        <dbReference type="ChEBI" id="CHEBI:60240"/>
    </cofactor>
</comment>
<dbReference type="PANTHER" id="PTHR20275:SF0">
    <property type="entry name" value="NAD KINASE"/>
    <property type="match status" value="1"/>
</dbReference>
<dbReference type="EC" id="2.7.1.23" evidence="6"/>
<dbReference type="RefSeq" id="WP_104420004.1">
    <property type="nucleotide sequence ID" value="NZ_PTJC01000006.1"/>
</dbReference>
<keyword evidence="6" id="KW-0067">ATP-binding</keyword>
<evidence type="ECO:0000256" key="4">
    <source>
        <dbReference type="ARBA" id="ARBA00023027"/>
    </source>
</evidence>
<dbReference type="Proteomes" id="UP000237662">
    <property type="component" value="Unassembled WGS sequence"/>
</dbReference>
<dbReference type="Gene3D" id="2.60.200.30">
    <property type="entry name" value="Probable inorganic polyphosphate/atp-NAD kinase, domain 2"/>
    <property type="match status" value="1"/>
</dbReference>
<comment type="catalytic activity">
    <reaction evidence="5 6">
        <text>NAD(+) + ATP = ADP + NADP(+) + H(+)</text>
        <dbReference type="Rhea" id="RHEA:18629"/>
        <dbReference type="ChEBI" id="CHEBI:15378"/>
        <dbReference type="ChEBI" id="CHEBI:30616"/>
        <dbReference type="ChEBI" id="CHEBI:57540"/>
        <dbReference type="ChEBI" id="CHEBI:58349"/>
        <dbReference type="ChEBI" id="CHEBI:456216"/>
        <dbReference type="EC" id="2.7.1.23"/>
    </reaction>
</comment>
<evidence type="ECO:0000256" key="6">
    <source>
        <dbReference type="HAMAP-Rule" id="MF_00361"/>
    </source>
</evidence>
<dbReference type="HAMAP" id="MF_00361">
    <property type="entry name" value="NAD_kinase"/>
    <property type="match status" value="1"/>
</dbReference>
<comment type="caution">
    <text evidence="6">Lacks conserved residue(s) required for the propagation of feature annotation.</text>
</comment>
<dbReference type="InterPro" id="IPR002504">
    <property type="entry name" value="NADK"/>
</dbReference>
<dbReference type="GO" id="GO:0019674">
    <property type="term" value="P:NAD+ metabolic process"/>
    <property type="evidence" value="ECO:0007669"/>
    <property type="project" value="InterPro"/>
</dbReference>
<dbReference type="InterPro" id="IPR017438">
    <property type="entry name" value="ATP-NAD_kinase_N"/>
</dbReference>
<keyword evidence="1 6" id="KW-0808">Transferase</keyword>
<feature type="binding site" evidence="6">
    <location>
        <position position="178"/>
    </location>
    <ligand>
        <name>NAD(+)</name>
        <dbReference type="ChEBI" id="CHEBI:57540"/>
    </ligand>
</feature>
<comment type="caution">
    <text evidence="7">The sequence shown here is derived from an EMBL/GenBank/DDBJ whole genome shotgun (WGS) entry which is preliminary data.</text>
</comment>
<feature type="binding site" evidence="6">
    <location>
        <begin position="189"/>
        <end position="194"/>
    </location>
    <ligand>
        <name>NAD(+)</name>
        <dbReference type="ChEBI" id="CHEBI:57540"/>
    </ligand>
</feature>
<keyword evidence="8" id="KW-1185">Reference proteome</keyword>
<dbReference type="GO" id="GO:0046872">
    <property type="term" value="F:metal ion binding"/>
    <property type="evidence" value="ECO:0007669"/>
    <property type="project" value="UniProtKB-UniRule"/>
</dbReference>
<evidence type="ECO:0000256" key="5">
    <source>
        <dbReference type="ARBA" id="ARBA00047925"/>
    </source>
</evidence>
<dbReference type="EMBL" id="PTJC01000006">
    <property type="protein sequence ID" value="PPK85507.1"/>
    <property type="molecule type" value="Genomic_DNA"/>
</dbReference>
<gene>
    <name evidence="6" type="primary">nadK</name>
    <name evidence="7" type="ORF">CLV84_2406</name>
</gene>
<proteinExistence type="inferred from homology"/>
<dbReference type="GO" id="GO:0003951">
    <property type="term" value="F:NAD+ kinase activity"/>
    <property type="evidence" value="ECO:0007669"/>
    <property type="project" value="UniProtKB-UniRule"/>
</dbReference>
<dbReference type="Pfam" id="PF20143">
    <property type="entry name" value="NAD_kinase_C"/>
    <property type="match status" value="1"/>
</dbReference>
<dbReference type="OrthoDB" id="9774737at2"/>
<dbReference type="NCBIfam" id="NF002521">
    <property type="entry name" value="PRK01911.1"/>
    <property type="match status" value="1"/>
</dbReference>
<protein>
    <recommendedName>
        <fullName evidence="6">NAD kinase</fullName>
        <ecNumber evidence="6">2.7.1.23</ecNumber>
    </recommendedName>
    <alternativeName>
        <fullName evidence="6">ATP-dependent NAD kinase</fullName>
    </alternativeName>
</protein>
<evidence type="ECO:0000313" key="8">
    <source>
        <dbReference type="Proteomes" id="UP000237662"/>
    </source>
</evidence>
<evidence type="ECO:0000313" key="7">
    <source>
        <dbReference type="EMBL" id="PPK85507.1"/>
    </source>
</evidence>
<keyword evidence="3 6" id="KW-0521">NADP</keyword>
<dbReference type="GO" id="GO:0051287">
    <property type="term" value="F:NAD binding"/>
    <property type="evidence" value="ECO:0007669"/>
    <property type="project" value="UniProtKB-ARBA"/>
</dbReference>
<accession>A0A2S6I2V3</accession>
<dbReference type="InterPro" id="IPR017437">
    <property type="entry name" value="ATP-NAD_kinase_PpnK-typ_C"/>
</dbReference>
<dbReference type="SUPFAM" id="SSF111331">
    <property type="entry name" value="NAD kinase/diacylglycerol kinase-like"/>
    <property type="match status" value="1"/>
</dbReference>
<evidence type="ECO:0000256" key="1">
    <source>
        <dbReference type="ARBA" id="ARBA00022679"/>
    </source>
</evidence>
<dbReference type="PANTHER" id="PTHR20275">
    <property type="entry name" value="NAD KINASE"/>
    <property type="match status" value="1"/>
</dbReference>
<sequence length="294" mass="33203">MQVVIYSQVFKETDREHVQEFFDLLADENFSTYVYGPYLEQIRPHIRFKRDVGVFESHLDFRIKKFDMLITLGGDGTILSAILMIKDSQIPVLGINLGRLGFLARVEKAKMADALRQLARGRFETEKRDMLYLESNLPVFGDTPYGLNDFTLLKRDTSSMITIHTYINGAYLNSYWADGIIVSTPTGSTGYSLSCGGPIIFPGSGNFVVTPVAPHNLNVRPIVISDDAVISFQIEGRADNFLSTLDSRFETVTAVHELAVRKNDFGIHLVKLPDITFMDTLRGKLNWGEDRRNH</sequence>
<keyword evidence="6" id="KW-0963">Cytoplasm</keyword>
<evidence type="ECO:0000256" key="3">
    <source>
        <dbReference type="ARBA" id="ARBA00022857"/>
    </source>
</evidence>
<organism evidence="7 8">
    <name type="scientific">Neolewinella xylanilytica</name>
    <dbReference type="NCBI Taxonomy" id="1514080"/>
    <lineage>
        <taxon>Bacteria</taxon>
        <taxon>Pseudomonadati</taxon>
        <taxon>Bacteroidota</taxon>
        <taxon>Saprospiria</taxon>
        <taxon>Saprospirales</taxon>
        <taxon>Lewinellaceae</taxon>
        <taxon>Neolewinella</taxon>
    </lineage>
</organism>
<keyword evidence="4 6" id="KW-0520">NAD</keyword>
<reference evidence="7 8" key="1">
    <citation type="submission" date="2018-02" db="EMBL/GenBank/DDBJ databases">
        <title>Genomic Encyclopedia of Archaeal and Bacterial Type Strains, Phase II (KMG-II): from individual species to whole genera.</title>
        <authorList>
            <person name="Goeker M."/>
        </authorList>
    </citation>
    <scope>NUCLEOTIDE SEQUENCE [LARGE SCALE GENOMIC DNA]</scope>
    <source>
        <strain evidence="7 8">DSM 29526</strain>
    </source>
</reference>
<dbReference type="AlphaFoldDB" id="A0A2S6I2V3"/>
<name>A0A2S6I2V3_9BACT</name>
<keyword evidence="6" id="KW-0547">Nucleotide-binding</keyword>
<dbReference type="GO" id="GO:0005737">
    <property type="term" value="C:cytoplasm"/>
    <property type="evidence" value="ECO:0007669"/>
    <property type="project" value="UniProtKB-SubCell"/>
</dbReference>
<evidence type="ECO:0000256" key="2">
    <source>
        <dbReference type="ARBA" id="ARBA00022777"/>
    </source>
</evidence>
<dbReference type="GO" id="GO:0006741">
    <property type="term" value="P:NADP+ biosynthetic process"/>
    <property type="evidence" value="ECO:0007669"/>
    <property type="project" value="UniProtKB-UniRule"/>
</dbReference>
<feature type="binding site" evidence="6">
    <location>
        <position position="213"/>
    </location>
    <ligand>
        <name>NAD(+)</name>
        <dbReference type="ChEBI" id="CHEBI:57540"/>
    </ligand>
</feature>
<dbReference type="GO" id="GO:0005524">
    <property type="term" value="F:ATP binding"/>
    <property type="evidence" value="ECO:0007669"/>
    <property type="project" value="UniProtKB-KW"/>
</dbReference>
<feature type="binding site" evidence="6">
    <location>
        <begin position="148"/>
        <end position="149"/>
    </location>
    <ligand>
        <name>NAD(+)</name>
        <dbReference type="ChEBI" id="CHEBI:57540"/>
    </ligand>
</feature>
<comment type="subcellular location">
    <subcellularLocation>
        <location evidence="6">Cytoplasm</location>
    </subcellularLocation>
</comment>
<feature type="binding site" evidence="6">
    <location>
        <begin position="75"/>
        <end position="76"/>
    </location>
    <ligand>
        <name>NAD(+)</name>
        <dbReference type="ChEBI" id="CHEBI:57540"/>
    </ligand>
</feature>
<dbReference type="Gene3D" id="3.40.50.10330">
    <property type="entry name" value="Probable inorganic polyphosphate/atp-NAD kinase, domain 1"/>
    <property type="match status" value="1"/>
</dbReference>
<comment type="similarity">
    <text evidence="6">Belongs to the NAD kinase family.</text>
</comment>